<dbReference type="PANTHER" id="PTHR24559:SF440">
    <property type="entry name" value="RIBONUCLEASE H"/>
    <property type="match status" value="1"/>
</dbReference>
<dbReference type="InterPro" id="IPR000477">
    <property type="entry name" value="RT_dom"/>
</dbReference>
<evidence type="ECO:0000256" key="1">
    <source>
        <dbReference type="ARBA" id="ARBA00010879"/>
    </source>
</evidence>
<evidence type="ECO:0000313" key="4">
    <source>
        <dbReference type="Ensembl" id="ENSNFUP00015014092.1"/>
    </source>
</evidence>
<reference evidence="4" key="1">
    <citation type="submission" date="2014-08" db="EMBL/GenBank/DDBJ databases">
        <authorList>
            <person name="Senf B."/>
            <person name="Petzold A."/>
            <person name="Downie B.R."/>
            <person name="Koch P."/>
            <person name="Platzer M."/>
        </authorList>
    </citation>
    <scope>NUCLEOTIDE SEQUENCE [LARGE SCALE GENOMIC DNA]</scope>
    <source>
        <strain evidence="4">GRZ</strain>
    </source>
</reference>
<keyword evidence="5" id="KW-1185">Reference proteome</keyword>
<protein>
    <recommendedName>
        <fullName evidence="2">ribonuclease H</fullName>
        <ecNumber evidence="2">3.1.26.4</ecNumber>
    </recommendedName>
</protein>
<evidence type="ECO:0000256" key="2">
    <source>
        <dbReference type="ARBA" id="ARBA00012180"/>
    </source>
</evidence>
<dbReference type="Proteomes" id="UP000694548">
    <property type="component" value="Chromosome sgr03"/>
</dbReference>
<name>A0A8C6L5M7_NOTFU</name>
<proteinExistence type="inferred from homology"/>
<organism evidence="4 5">
    <name type="scientific">Nothobranchius furzeri</name>
    <name type="common">Turquoise killifish</name>
    <dbReference type="NCBI Taxonomy" id="105023"/>
    <lineage>
        <taxon>Eukaryota</taxon>
        <taxon>Metazoa</taxon>
        <taxon>Chordata</taxon>
        <taxon>Craniata</taxon>
        <taxon>Vertebrata</taxon>
        <taxon>Euteleostomi</taxon>
        <taxon>Actinopterygii</taxon>
        <taxon>Neopterygii</taxon>
        <taxon>Teleostei</taxon>
        <taxon>Neoteleostei</taxon>
        <taxon>Acanthomorphata</taxon>
        <taxon>Ovalentaria</taxon>
        <taxon>Atherinomorphae</taxon>
        <taxon>Cyprinodontiformes</taxon>
        <taxon>Nothobranchiidae</taxon>
        <taxon>Nothobranchius</taxon>
    </lineage>
</organism>
<dbReference type="InterPro" id="IPR043128">
    <property type="entry name" value="Rev_trsase/Diguanyl_cyclase"/>
</dbReference>
<dbReference type="InterPro" id="IPR043502">
    <property type="entry name" value="DNA/RNA_pol_sf"/>
</dbReference>
<accession>A0A8C6L5M7</accession>
<dbReference type="SUPFAM" id="SSF56672">
    <property type="entry name" value="DNA/RNA polymerases"/>
    <property type="match status" value="1"/>
</dbReference>
<dbReference type="PROSITE" id="PS50878">
    <property type="entry name" value="RT_POL"/>
    <property type="match status" value="1"/>
</dbReference>
<dbReference type="InterPro" id="IPR021109">
    <property type="entry name" value="Peptidase_aspartic_dom_sf"/>
</dbReference>
<reference evidence="4" key="3">
    <citation type="submission" date="2025-09" db="UniProtKB">
        <authorList>
            <consortium name="Ensembl"/>
        </authorList>
    </citation>
    <scope>IDENTIFICATION</scope>
</reference>
<feature type="domain" description="Reverse transcriptase" evidence="3">
    <location>
        <begin position="254"/>
        <end position="395"/>
    </location>
</feature>
<dbReference type="Gene3D" id="2.40.70.10">
    <property type="entry name" value="Acid Proteases"/>
    <property type="match status" value="1"/>
</dbReference>
<sequence length="395" mass="43929">MFSGGKMRLLWGSGPSPGNMPHTPGKRFLRVGVGTVSPGVSTHAAPHHTTLPVSFQLNQGPIPLVALLDTGAAESFIGQGLVNRLKIPLTLLDHPVPVTSVDGRPLMPYPITHRTQNLRMTIEEHVETLHFLVIHAPTSPLILGHSWFRLHDPHISWSASKVMAWGVNCRLPRPSPGSQPRATPPKDVDLTLLPPQYHALARVFAKEPTTRLPPHRPYDLEIRLQPGTTPPRGRLFSLSPAETQAMDAYINKALQKGFIRHSTSPGAAGFFFVKKKEGDLRPCIDYHGLNKITIRDCHPLPLMSTALDATAQATLFTKLDLRSAYNLIRIKEGEEWKTAIITPTGHYEYLVMLFGLCNSPAVFQRFITDVLRDMLGRWVFVCLDDILIYSRTAEE</sequence>
<dbReference type="EC" id="3.1.26.4" evidence="2"/>
<dbReference type="Gene3D" id="3.30.70.270">
    <property type="match status" value="1"/>
</dbReference>
<dbReference type="SUPFAM" id="SSF50630">
    <property type="entry name" value="Acid proteases"/>
    <property type="match status" value="1"/>
</dbReference>
<dbReference type="Gene3D" id="3.10.10.10">
    <property type="entry name" value="HIV Type 1 Reverse Transcriptase, subunit A, domain 1"/>
    <property type="match status" value="1"/>
</dbReference>
<dbReference type="GO" id="GO:0004523">
    <property type="term" value="F:RNA-DNA hybrid ribonuclease activity"/>
    <property type="evidence" value="ECO:0007669"/>
    <property type="project" value="UniProtKB-EC"/>
</dbReference>
<evidence type="ECO:0000313" key="5">
    <source>
        <dbReference type="Proteomes" id="UP000694548"/>
    </source>
</evidence>
<dbReference type="CDD" id="cd01647">
    <property type="entry name" value="RT_LTR"/>
    <property type="match status" value="1"/>
</dbReference>
<dbReference type="PANTHER" id="PTHR24559">
    <property type="entry name" value="TRANSPOSON TY3-I GAG-POL POLYPROTEIN"/>
    <property type="match status" value="1"/>
</dbReference>
<dbReference type="Pfam" id="PF00078">
    <property type="entry name" value="RVT_1"/>
    <property type="match status" value="1"/>
</dbReference>
<dbReference type="GeneTree" id="ENSGT00940000171189"/>
<dbReference type="Ensembl" id="ENSNFUT00015014795.1">
    <property type="protein sequence ID" value="ENSNFUP00015014092.1"/>
    <property type="gene ID" value="ENSNFUG00015006873.1"/>
</dbReference>
<evidence type="ECO:0000259" key="3">
    <source>
        <dbReference type="PROSITE" id="PS50878"/>
    </source>
</evidence>
<dbReference type="CDD" id="cd00303">
    <property type="entry name" value="retropepsin_like"/>
    <property type="match status" value="1"/>
</dbReference>
<dbReference type="AlphaFoldDB" id="A0A8C6L5M7"/>
<comment type="similarity">
    <text evidence="1">Belongs to the beta type-B retroviral polymerase family. HERV class-II K(HML-2) pol subfamily.</text>
</comment>
<dbReference type="InterPro" id="IPR053134">
    <property type="entry name" value="RNA-dir_DNA_polymerase"/>
</dbReference>
<reference evidence="4" key="2">
    <citation type="submission" date="2025-08" db="UniProtKB">
        <authorList>
            <consortium name="Ensembl"/>
        </authorList>
    </citation>
    <scope>IDENTIFICATION</scope>
</reference>